<keyword evidence="4" id="KW-1185">Reference proteome</keyword>
<keyword evidence="1" id="KW-0378">Hydrolase</keyword>
<dbReference type="GO" id="GO:0016787">
    <property type="term" value="F:hydrolase activity"/>
    <property type="evidence" value="ECO:0007669"/>
    <property type="project" value="UniProtKB-KW"/>
</dbReference>
<accession>A0A4V3DBJ9</accession>
<dbReference type="PANTHER" id="PTHR43798:SF31">
    <property type="entry name" value="AB HYDROLASE SUPERFAMILY PROTEIN YCLE"/>
    <property type="match status" value="1"/>
</dbReference>
<dbReference type="SUPFAM" id="SSF53474">
    <property type="entry name" value="alpha/beta-Hydrolases"/>
    <property type="match status" value="1"/>
</dbReference>
<gene>
    <name evidence="3" type="ORF">ATL17_0823</name>
</gene>
<dbReference type="PANTHER" id="PTHR43798">
    <property type="entry name" value="MONOACYLGLYCEROL LIPASE"/>
    <property type="match status" value="1"/>
</dbReference>
<dbReference type="RefSeq" id="WP_133571483.1">
    <property type="nucleotide sequence ID" value="NZ_SNYR01000001.1"/>
</dbReference>
<dbReference type="Pfam" id="PF00561">
    <property type="entry name" value="Abhydrolase_1"/>
    <property type="match status" value="1"/>
</dbReference>
<dbReference type="InterPro" id="IPR029058">
    <property type="entry name" value="AB_hydrolase_fold"/>
</dbReference>
<evidence type="ECO:0000256" key="1">
    <source>
        <dbReference type="ARBA" id="ARBA00022801"/>
    </source>
</evidence>
<protein>
    <submittedName>
        <fullName evidence="3">Pimeloyl-ACP methyl ester carboxylesterase</fullName>
    </submittedName>
</protein>
<comment type="caution">
    <text evidence="3">The sequence shown here is derived from an EMBL/GenBank/DDBJ whole genome shotgun (WGS) entry which is preliminary data.</text>
</comment>
<dbReference type="PRINTS" id="PR00412">
    <property type="entry name" value="EPOXHYDRLASE"/>
</dbReference>
<evidence type="ECO:0000313" key="3">
    <source>
        <dbReference type="EMBL" id="TDQ66818.1"/>
    </source>
</evidence>
<sequence length="267" mass="29288">MAEFKIELNGTQIVGVEQGHGAPVVFLHAGVADHRMWLPQIEAMDLGIHAIAYDQRGYGQSISEDVPCSDIDDLLAVLDHFRIERAVLVGCSMGGGLASAFALTHPDRVAGLVLVASAFTGMPMIGLDAQENEIDAHYQKLEAGDDLDALNQFEARVWLDGARAEEGRVQGALRDLFLDMNSLRLKHPPLNQKVARPETYSRLHEIKMPFLLIAGTCDSAYHEKLNAMIAQEVPLAEAKLIEQTGHLPNLEEPEQFNDLLSAYLATL</sequence>
<dbReference type="InterPro" id="IPR050266">
    <property type="entry name" value="AB_hydrolase_sf"/>
</dbReference>
<evidence type="ECO:0000259" key="2">
    <source>
        <dbReference type="Pfam" id="PF00561"/>
    </source>
</evidence>
<proteinExistence type="predicted"/>
<feature type="domain" description="AB hydrolase-1" evidence="2">
    <location>
        <begin position="23"/>
        <end position="253"/>
    </location>
</feature>
<evidence type="ECO:0000313" key="4">
    <source>
        <dbReference type="Proteomes" id="UP000295391"/>
    </source>
</evidence>
<reference evidence="3 4" key="1">
    <citation type="submission" date="2019-03" db="EMBL/GenBank/DDBJ databases">
        <title>Genomic Encyclopedia of Type Strains, Phase III (KMG-III): the genomes of soil and plant-associated and newly described type strains.</title>
        <authorList>
            <person name="Whitman W."/>
        </authorList>
    </citation>
    <scope>NUCLEOTIDE SEQUENCE [LARGE SCALE GENOMIC DNA]</scope>
    <source>
        <strain evidence="3 4">CGMCC 1.7002</strain>
    </source>
</reference>
<dbReference type="AlphaFoldDB" id="A0A4V3DBJ9"/>
<dbReference type="PRINTS" id="PR00111">
    <property type="entry name" value="ABHYDROLASE"/>
</dbReference>
<dbReference type="GO" id="GO:0016020">
    <property type="term" value="C:membrane"/>
    <property type="evidence" value="ECO:0007669"/>
    <property type="project" value="TreeGrafter"/>
</dbReference>
<dbReference type="InterPro" id="IPR000639">
    <property type="entry name" value="Epox_hydrolase-like"/>
</dbReference>
<dbReference type="OrthoDB" id="9804723at2"/>
<name>A0A4V3DBJ9_9HYPH</name>
<dbReference type="InterPro" id="IPR000073">
    <property type="entry name" value="AB_hydrolase_1"/>
</dbReference>
<dbReference type="EMBL" id="SNYR01000001">
    <property type="protein sequence ID" value="TDQ66818.1"/>
    <property type="molecule type" value="Genomic_DNA"/>
</dbReference>
<dbReference type="Proteomes" id="UP000295391">
    <property type="component" value="Unassembled WGS sequence"/>
</dbReference>
<dbReference type="Gene3D" id="3.40.50.1820">
    <property type="entry name" value="alpha/beta hydrolase"/>
    <property type="match status" value="1"/>
</dbReference>
<organism evidence="3 4">
    <name type="scientific">Maritalea mobilis</name>
    <dbReference type="NCBI Taxonomy" id="483324"/>
    <lineage>
        <taxon>Bacteria</taxon>
        <taxon>Pseudomonadati</taxon>
        <taxon>Pseudomonadota</taxon>
        <taxon>Alphaproteobacteria</taxon>
        <taxon>Hyphomicrobiales</taxon>
        <taxon>Devosiaceae</taxon>
        <taxon>Maritalea</taxon>
    </lineage>
</organism>